<dbReference type="AlphaFoldDB" id="A0A0C3GJ66"/>
<reference evidence="3" key="2">
    <citation type="submission" date="2015-01" db="EMBL/GenBank/DDBJ databases">
        <title>Evolutionary Origins and Diversification of the Mycorrhizal Mutualists.</title>
        <authorList>
            <consortium name="DOE Joint Genome Institute"/>
            <consortium name="Mycorrhizal Genomics Consortium"/>
            <person name="Kohler A."/>
            <person name="Kuo A."/>
            <person name="Nagy L.G."/>
            <person name="Floudas D."/>
            <person name="Copeland A."/>
            <person name="Barry K.W."/>
            <person name="Cichocki N."/>
            <person name="Veneault-Fourrey C."/>
            <person name="LaButti K."/>
            <person name="Lindquist E.A."/>
            <person name="Lipzen A."/>
            <person name="Lundell T."/>
            <person name="Morin E."/>
            <person name="Murat C."/>
            <person name="Riley R."/>
            <person name="Ohm R."/>
            <person name="Sun H."/>
            <person name="Tunlid A."/>
            <person name="Henrissat B."/>
            <person name="Grigoriev I.V."/>
            <person name="Hibbett D.S."/>
            <person name="Martin F."/>
        </authorList>
    </citation>
    <scope>NUCLEOTIDE SEQUENCE [LARGE SCALE GENOMIC DNA]</scope>
    <source>
        <strain evidence="3">F 1598</strain>
    </source>
</reference>
<protein>
    <submittedName>
        <fullName evidence="2">Uncharacterized protein</fullName>
    </submittedName>
</protein>
<keyword evidence="3" id="KW-1185">Reference proteome</keyword>
<dbReference type="InParanoid" id="A0A0C3GJ66"/>
<name>A0A0C3GJ66_PILCF</name>
<evidence type="ECO:0000256" key="1">
    <source>
        <dbReference type="SAM" id="MobiDB-lite"/>
    </source>
</evidence>
<dbReference type="HOGENOM" id="CLU_091085_0_0_1"/>
<dbReference type="EMBL" id="KN832971">
    <property type="protein sequence ID" value="KIM91674.1"/>
    <property type="molecule type" value="Genomic_DNA"/>
</dbReference>
<organism evidence="2 3">
    <name type="scientific">Piloderma croceum (strain F 1598)</name>
    <dbReference type="NCBI Taxonomy" id="765440"/>
    <lineage>
        <taxon>Eukaryota</taxon>
        <taxon>Fungi</taxon>
        <taxon>Dikarya</taxon>
        <taxon>Basidiomycota</taxon>
        <taxon>Agaricomycotina</taxon>
        <taxon>Agaricomycetes</taxon>
        <taxon>Agaricomycetidae</taxon>
        <taxon>Atheliales</taxon>
        <taxon>Atheliaceae</taxon>
        <taxon>Piloderma</taxon>
    </lineage>
</organism>
<evidence type="ECO:0000313" key="2">
    <source>
        <dbReference type="EMBL" id="KIM91674.1"/>
    </source>
</evidence>
<feature type="region of interest" description="Disordered" evidence="1">
    <location>
        <begin position="1"/>
        <end position="56"/>
    </location>
</feature>
<reference evidence="2 3" key="1">
    <citation type="submission" date="2014-04" db="EMBL/GenBank/DDBJ databases">
        <authorList>
            <consortium name="DOE Joint Genome Institute"/>
            <person name="Kuo A."/>
            <person name="Tarkka M."/>
            <person name="Buscot F."/>
            <person name="Kohler A."/>
            <person name="Nagy L.G."/>
            <person name="Floudas D."/>
            <person name="Copeland A."/>
            <person name="Barry K.W."/>
            <person name="Cichocki N."/>
            <person name="Veneault-Fourrey C."/>
            <person name="LaButti K."/>
            <person name="Lindquist E.A."/>
            <person name="Lipzen A."/>
            <person name="Lundell T."/>
            <person name="Morin E."/>
            <person name="Murat C."/>
            <person name="Sun H."/>
            <person name="Tunlid A."/>
            <person name="Henrissat B."/>
            <person name="Grigoriev I.V."/>
            <person name="Hibbett D.S."/>
            <person name="Martin F."/>
            <person name="Nordberg H.P."/>
            <person name="Cantor M.N."/>
            <person name="Hua S.X."/>
        </authorList>
    </citation>
    <scope>NUCLEOTIDE SEQUENCE [LARGE SCALE GENOMIC DNA]</scope>
    <source>
        <strain evidence="2 3">F 1598</strain>
    </source>
</reference>
<proteinExistence type="predicted"/>
<evidence type="ECO:0000313" key="3">
    <source>
        <dbReference type="Proteomes" id="UP000054166"/>
    </source>
</evidence>
<gene>
    <name evidence="2" type="ORF">PILCRDRAFT_804</name>
</gene>
<sequence>MSVTNKFNKLTIEPEPQTPGQNTDIDMEVAGTSAPSQKKTAGQKPKRSKKDKEHGGWSTEIYDTLREGLLELVGEYFESAREKERLQVLSLNDEDLLDRMLAIGKDRIDEQIGLGLVGVVKGPDRILTNPNDPTVYLEMYYKHGEWALREGYSGIIEEVMEDLERKMGEDAWEELSPEERMDAALEQSEENVREQRGWGVVTTIAGTIYATL</sequence>
<dbReference type="Proteomes" id="UP000054166">
    <property type="component" value="Unassembled WGS sequence"/>
</dbReference>
<accession>A0A0C3GJ66</accession>